<dbReference type="GO" id="GO:0005886">
    <property type="term" value="C:plasma membrane"/>
    <property type="evidence" value="ECO:0007669"/>
    <property type="project" value="TreeGrafter"/>
</dbReference>
<organism evidence="3 4">
    <name type="scientific">Tenebrionibacter intestinalis</name>
    <dbReference type="NCBI Taxonomy" id="2799638"/>
    <lineage>
        <taxon>Bacteria</taxon>
        <taxon>Pseudomonadati</taxon>
        <taxon>Pseudomonadota</taxon>
        <taxon>Gammaproteobacteria</taxon>
        <taxon>Enterobacterales</taxon>
        <taxon>Enterobacteriaceae</taxon>
        <taxon>Tenebrionibacter/Tenebrionicola group</taxon>
        <taxon>Tenebrionibacter</taxon>
    </lineage>
</organism>
<dbReference type="GO" id="GO:0090313">
    <property type="term" value="P:regulation of protein targeting to membrane"/>
    <property type="evidence" value="ECO:0007669"/>
    <property type="project" value="TreeGrafter"/>
</dbReference>
<evidence type="ECO:0000313" key="3">
    <source>
        <dbReference type="EMBL" id="MBK4715242.1"/>
    </source>
</evidence>
<gene>
    <name evidence="3" type="primary">asmA</name>
    <name evidence="3" type="ORF">JJB97_07855</name>
</gene>
<dbReference type="InterPro" id="IPR007844">
    <property type="entry name" value="AsmA"/>
</dbReference>
<feature type="domain" description="AsmA" evidence="2">
    <location>
        <begin position="3"/>
        <end position="198"/>
    </location>
</feature>
<reference evidence="3" key="1">
    <citation type="submission" date="2021-01" db="EMBL/GenBank/DDBJ databases">
        <title>Intestinitalea alba gen. nov., sp. nov., a novel genus of the family Enterobacteriaceae, isolated from the gut of the plastic-eating mealworm Tenebrio molitor L.</title>
        <authorList>
            <person name="Yang Y."/>
        </authorList>
    </citation>
    <scope>NUCLEOTIDE SEQUENCE</scope>
    <source>
        <strain evidence="3">BIT-L3</strain>
    </source>
</reference>
<dbReference type="EMBL" id="JAEPBH010000016">
    <property type="protein sequence ID" value="MBK4715242.1"/>
    <property type="molecule type" value="Genomic_DNA"/>
</dbReference>
<protein>
    <submittedName>
        <fullName evidence="3">Outer membrane assembly protein AsmA</fullName>
    </submittedName>
</protein>
<dbReference type="PANTHER" id="PTHR30441">
    <property type="entry name" value="DUF748 DOMAIN-CONTAINING PROTEIN"/>
    <property type="match status" value="1"/>
</dbReference>
<feature type="domain" description="AsmA" evidence="2">
    <location>
        <begin position="224"/>
        <end position="510"/>
    </location>
</feature>
<sequence>MRRLLTALMILLVVLLAGLTALVLLINPNDFRQYMVQTVEQRSGYKLTLDGALRWHVWPQLSILSGRMSLTAPGGSEPLVSADNMRLDVALLPLLSHRLQVEQVMLKKAVIQLTPQSEERRPENAPVAPGETRARVSEHRGWSFDIGRLQVVDSVLVFQHADDEQFTVRNIQLELEKTQHRQARIALSGRVNRDQRDLNLSLDAVLDACSGDSDFNATITRLDYQLQGADLPAQGIRGHGTLQARWEEEPRRLSISSLKLAANDSSLRGGMSVVLGEKTRWRLDLASDNLNLDSLIARIPRVEGEGEGDDSRQASPAVLPRPVIAGGEDVPAYSLLHRSLGEAALNVASLRWRGLTFSNVSAHFINRDGLLSIEQLDGHYGKGMISLPGEIDARGARSRVVFQPQVKEVDIAPILRAFDYPLALSGNLSMRGRFSGSRIDAEAFRHSWQGSASVEMTNSKLEGMNFQQLVQRAVTRNSGNAQAVSNDDNATVMQRFSASAILNNGQLQLQQMAGQSSVLALTGEGALDLVKEQCDARFAVQVTGGWEEKGELVEKLKQTPIPLRIYGSWNQLNYHLDVDRVLRDRLEDEGKRRLKAWAERNKDSSKARDVQQLLEERDRR</sequence>
<keyword evidence="4" id="KW-1185">Reference proteome</keyword>
<dbReference type="NCBIfam" id="NF008091">
    <property type="entry name" value="PRK10833.1"/>
    <property type="match status" value="1"/>
</dbReference>
<dbReference type="AlphaFoldDB" id="A0A8K0V6S7"/>
<feature type="region of interest" description="Disordered" evidence="1">
    <location>
        <begin position="597"/>
        <end position="620"/>
    </location>
</feature>
<dbReference type="PANTHER" id="PTHR30441:SF4">
    <property type="entry name" value="PROTEIN ASMA"/>
    <property type="match status" value="1"/>
</dbReference>
<evidence type="ECO:0000259" key="2">
    <source>
        <dbReference type="Pfam" id="PF05170"/>
    </source>
</evidence>
<proteinExistence type="predicted"/>
<dbReference type="Pfam" id="PF05170">
    <property type="entry name" value="AsmA"/>
    <property type="match status" value="2"/>
</dbReference>
<dbReference type="RefSeq" id="WP_238713473.1">
    <property type="nucleotide sequence ID" value="NZ_JAEPBH010000016.1"/>
</dbReference>
<accession>A0A8K0V6S7</accession>
<comment type="caution">
    <text evidence="3">The sequence shown here is derived from an EMBL/GenBank/DDBJ whole genome shotgun (WGS) entry which is preliminary data.</text>
</comment>
<evidence type="ECO:0000256" key="1">
    <source>
        <dbReference type="SAM" id="MobiDB-lite"/>
    </source>
</evidence>
<dbReference type="InterPro" id="IPR052894">
    <property type="entry name" value="AsmA-related"/>
</dbReference>
<dbReference type="Proteomes" id="UP000659047">
    <property type="component" value="Unassembled WGS sequence"/>
</dbReference>
<evidence type="ECO:0000313" key="4">
    <source>
        <dbReference type="Proteomes" id="UP000659047"/>
    </source>
</evidence>
<name>A0A8K0V6S7_9ENTR</name>